<dbReference type="PANTHER" id="PTHR31569">
    <property type="entry name" value="SWIM-TYPE DOMAIN-CONTAINING PROTEIN"/>
    <property type="match status" value="1"/>
</dbReference>
<dbReference type="EMBL" id="LR899010">
    <property type="protein sequence ID" value="CAD7080480.1"/>
    <property type="molecule type" value="Genomic_DNA"/>
</dbReference>
<dbReference type="InParanoid" id="A0A7R8UGJ9"/>
<sequence length="552" mass="62606">MTAAKIQSAAHKSHNIDIIDTVRQQKDMSALQGADGDIVPKCAALHLVGGKYAFQEGEQFQNYEQLMERMDLHSKESMVYYWHRDSRTVENAHTKTSRPISAHLKYYSLRFACIYGGVRKPIRGSKQRAPKGNHKRTDCPAYVLMRASKCGQKLEVASVCNVHNHEISEQEAEKLPQTRRMSDDVKDEVIEMLKLKIDRKKIIEYVQLRDDKNITSKCLFNLAARIRSTELGPVEPEKRAQILQRIIQFSQEKGIRTIVSNELTNSESDESTYYQIGSNDLIEYISPEHEFGVNETIIGSIVEARQRDTKEVSFTALADSVDVHQNDCSTIVDAEDFIGRTTTVTEGDSSLILYDSAFSLKGVQDDIFISKEESNCETTNFLHHPDEVGEHLDTIKDDLDNVATAEDSESTIIVYEHEIDEFSGDGEAYSSHYTDSTSVNNCSVVLYETTTDVIIGESNEESTKPLDGADKAVERFKPTQKVESKTSKSYEIKRNINRSSRIVSRCGTCGTDLRLVRAQVDYLKTKRDKLLAETKLLRLKKKKLLHEIRRLE</sequence>
<evidence type="ECO:0000259" key="1">
    <source>
        <dbReference type="Pfam" id="PF21599"/>
    </source>
</evidence>
<gene>
    <name evidence="2" type="ORF">HERILL_LOCUS3633</name>
</gene>
<dbReference type="InterPro" id="IPR048325">
    <property type="entry name" value="ZSWIM3_N"/>
</dbReference>
<dbReference type="PANTHER" id="PTHR31569:SF4">
    <property type="entry name" value="SWIM-TYPE DOMAIN-CONTAINING PROTEIN"/>
    <property type="match status" value="1"/>
</dbReference>
<evidence type="ECO:0000313" key="2">
    <source>
        <dbReference type="EMBL" id="CAD7080480.1"/>
    </source>
</evidence>
<evidence type="ECO:0000313" key="3">
    <source>
        <dbReference type="Proteomes" id="UP000594454"/>
    </source>
</evidence>
<protein>
    <recommendedName>
        <fullName evidence="1">ZSWIM3 N-terminal domain-containing protein</fullName>
    </recommendedName>
</protein>
<dbReference type="InterPro" id="IPR052579">
    <property type="entry name" value="Zinc_finger_SWIM"/>
</dbReference>
<organism evidence="2 3">
    <name type="scientific">Hermetia illucens</name>
    <name type="common">Black soldier fly</name>
    <dbReference type="NCBI Taxonomy" id="343691"/>
    <lineage>
        <taxon>Eukaryota</taxon>
        <taxon>Metazoa</taxon>
        <taxon>Ecdysozoa</taxon>
        <taxon>Arthropoda</taxon>
        <taxon>Hexapoda</taxon>
        <taxon>Insecta</taxon>
        <taxon>Pterygota</taxon>
        <taxon>Neoptera</taxon>
        <taxon>Endopterygota</taxon>
        <taxon>Diptera</taxon>
        <taxon>Brachycera</taxon>
        <taxon>Stratiomyomorpha</taxon>
        <taxon>Stratiomyidae</taxon>
        <taxon>Hermetiinae</taxon>
        <taxon>Hermetia</taxon>
    </lineage>
</organism>
<feature type="domain" description="ZSWIM3 N-terminal" evidence="1">
    <location>
        <begin position="56"/>
        <end position="165"/>
    </location>
</feature>
<dbReference type="Pfam" id="PF21599">
    <property type="entry name" value="ZSWIM3_N"/>
    <property type="match status" value="1"/>
</dbReference>
<dbReference type="AlphaFoldDB" id="A0A7R8UGJ9"/>
<name>A0A7R8UGJ9_HERIL</name>
<dbReference type="Proteomes" id="UP000594454">
    <property type="component" value="Chromosome 2"/>
</dbReference>
<reference evidence="2 3" key="1">
    <citation type="submission" date="2020-11" db="EMBL/GenBank/DDBJ databases">
        <authorList>
            <person name="Wallbank WR R."/>
            <person name="Pardo Diaz C."/>
            <person name="Kozak K."/>
            <person name="Martin S."/>
            <person name="Jiggins C."/>
            <person name="Moest M."/>
            <person name="Warren A I."/>
            <person name="Generalovic N T."/>
            <person name="Byers J.R.P. K."/>
            <person name="Montejo-Kovacevich G."/>
            <person name="Yen C E."/>
        </authorList>
    </citation>
    <scope>NUCLEOTIDE SEQUENCE [LARGE SCALE GENOMIC DNA]</scope>
</reference>
<accession>A0A7R8UGJ9</accession>
<proteinExistence type="predicted"/>
<dbReference type="OrthoDB" id="167578at2759"/>
<keyword evidence="3" id="KW-1185">Reference proteome</keyword>